<dbReference type="AlphaFoldDB" id="V4A6E4"/>
<feature type="non-terminal residue" evidence="3">
    <location>
        <position position="1"/>
    </location>
</feature>
<proteinExistence type="predicted"/>
<dbReference type="Pfam" id="PF14073">
    <property type="entry name" value="Cep57_CLD"/>
    <property type="match status" value="1"/>
</dbReference>
<keyword evidence="4" id="KW-1185">Reference proteome</keyword>
<dbReference type="PANTHER" id="PTHR19336:SF9">
    <property type="entry name" value="SPINDLE POLE BODY PROTEIN PPC89"/>
    <property type="match status" value="1"/>
</dbReference>
<gene>
    <name evidence="3" type="ORF">LOTGIDRAFT_147748</name>
</gene>
<dbReference type="PANTHER" id="PTHR19336">
    <property type="entry name" value="UNCHARACTERIZED DUF1167"/>
    <property type="match status" value="1"/>
</dbReference>
<dbReference type="GO" id="GO:0042802">
    <property type="term" value="F:identical protein binding"/>
    <property type="evidence" value="ECO:0007669"/>
    <property type="project" value="InterPro"/>
</dbReference>
<protein>
    <recommendedName>
        <fullName evidence="2">Cep57 centrosome localisation domain-containing protein</fullName>
    </recommendedName>
</protein>
<dbReference type="OrthoDB" id="76453at2759"/>
<dbReference type="STRING" id="225164.V4A6E4"/>
<feature type="domain" description="Cep57 centrosome localisation" evidence="2">
    <location>
        <begin position="1"/>
        <end position="168"/>
    </location>
</feature>
<organism evidence="3 4">
    <name type="scientific">Lottia gigantea</name>
    <name type="common">Giant owl limpet</name>
    <dbReference type="NCBI Taxonomy" id="225164"/>
    <lineage>
        <taxon>Eukaryota</taxon>
        <taxon>Metazoa</taxon>
        <taxon>Spiralia</taxon>
        <taxon>Lophotrochozoa</taxon>
        <taxon>Mollusca</taxon>
        <taxon>Gastropoda</taxon>
        <taxon>Patellogastropoda</taxon>
        <taxon>Lottioidea</taxon>
        <taxon>Lottiidae</taxon>
        <taxon>Lottia</taxon>
    </lineage>
</organism>
<dbReference type="EMBL" id="KB202377">
    <property type="protein sequence ID" value="ESO90585.1"/>
    <property type="molecule type" value="Genomic_DNA"/>
</dbReference>
<dbReference type="GeneID" id="20235291"/>
<dbReference type="Proteomes" id="UP000030746">
    <property type="component" value="Unassembled WGS sequence"/>
</dbReference>
<dbReference type="OMA" id="HESYERD"/>
<dbReference type="GO" id="GO:0008017">
    <property type="term" value="F:microtubule binding"/>
    <property type="evidence" value="ECO:0007669"/>
    <property type="project" value="TreeGrafter"/>
</dbReference>
<dbReference type="GO" id="GO:0043015">
    <property type="term" value="F:gamma-tubulin binding"/>
    <property type="evidence" value="ECO:0007669"/>
    <property type="project" value="InterPro"/>
</dbReference>
<evidence type="ECO:0000256" key="1">
    <source>
        <dbReference type="SAM" id="Coils"/>
    </source>
</evidence>
<dbReference type="CTD" id="20235291"/>
<sequence length="171" mass="20191">IYSAMKNLQDKVRRLELERTTAEDNLKNLSNETAKYSLCLQKSQETENLANEIVNKQTKEIEKQLSAAESRCGMLEKQLDYMRKMLHSSQQEQLESARKRLELDKHHQYPSSTDPILHHQLQKIPELERENLKLSATQSISENKIRELEQKLREEDIHRQMIMDRANDVSF</sequence>
<dbReference type="KEGG" id="lgi:LOTGIDRAFT_147748"/>
<feature type="coiled-coil region" evidence="1">
    <location>
        <begin position="5"/>
        <end position="78"/>
    </location>
</feature>
<dbReference type="GO" id="GO:0005813">
    <property type="term" value="C:centrosome"/>
    <property type="evidence" value="ECO:0007669"/>
    <property type="project" value="TreeGrafter"/>
</dbReference>
<dbReference type="InterPro" id="IPR025913">
    <property type="entry name" value="Cep57_CLD"/>
</dbReference>
<accession>V4A6E4</accession>
<reference evidence="3 4" key="1">
    <citation type="journal article" date="2013" name="Nature">
        <title>Insights into bilaterian evolution from three spiralian genomes.</title>
        <authorList>
            <person name="Simakov O."/>
            <person name="Marletaz F."/>
            <person name="Cho S.J."/>
            <person name="Edsinger-Gonzales E."/>
            <person name="Havlak P."/>
            <person name="Hellsten U."/>
            <person name="Kuo D.H."/>
            <person name="Larsson T."/>
            <person name="Lv J."/>
            <person name="Arendt D."/>
            <person name="Savage R."/>
            <person name="Osoegawa K."/>
            <person name="de Jong P."/>
            <person name="Grimwood J."/>
            <person name="Chapman J.A."/>
            <person name="Shapiro H."/>
            <person name="Aerts A."/>
            <person name="Otillar R.P."/>
            <person name="Terry A.Y."/>
            <person name="Boore J.L."/>
            <person name="Grigoriev I.V."/>
            <person name="Lindberg D.R."/>
            <person name="Seaver E.C."/>
            <person name="Weisblat D.A."/>
            <person name="Putnam N.H."/>
            <person name="Rokhsar D.S."/>
        </authorList>
    </citation>
    <scope>NUCLEOTIDE SEQUENCE [LARGE SCALE GENOMIC DNA]</scope>
</reference>
<name>V4A6E4_LOTGI</name>
<evidence type="ECO:0000259" key="2">
    <source>
        <dbReference type="Pfam" id="PF14073"/>
    </source>
</evidence>
<dbReference type="RefSeq" id="XP_009058727.1">
    <property type="nucleotide sequence ID" value="XM_009060479.1"/>
</dbReference>
<evidence type="ECO:0000313" key="4">
    <source>
        <dbReference type="Proteomes" id="UP000030746"/>
    </source>
</evidence>
<evidence type="ECO:0000313" key="3">
    <source>
        <dbReference type="EMBL" id="ESO90585.1"/>
    </source>
</evidence>
<keyword evidence="1" id="KW-0175">Coiled coil</keyword>
<dbReference type="InterPro" id="IPR051756">
    <property type="entry name" value="Centrosomal_MT-associated"/>
</dbReference>